<accession>A0A9J5WBU8</accession>
<proteinExistence type="predicted"/>
<name>A0A9J5WBU8_SOLCO</name>
<gene>
    <name evidence="1" type="ORF">H5410_062953</name>
</gene>
<organism evidence="1 2">
    <name type="scientific">Solanum commersonii</name>
    <name type="common">Commerson's wild potato</name>
    <name type="synonym">Commerson's nightshade</name>
    <dbReference type="NCBI Taxonomy" id="4109"/>
    <lineage>
        <taxon>Eukaryota</taxon>
        <taxon>Viridiplantae</taxon>
        <taxon>Streptophyta</taxon>
        <taxon>Embryophyta</taxon>
        <taxon>Tracheophyta</taxon>
        <taxon>Spermatophyta</taxon>
        <taxon>Magnoliopsida</taxon>
        <taxon>eudicotyledons</taxon>
        <taxon>Gunneridae</taxon>
        <taxon>Pentapetalae</taxon>
        <taxon>asterids</taxon>
        <taxon>lamiids</taxon>
        <taxon>Solanales</taxon>
        <taxon>Solanaceae</taxon>
        <taxon>Solanoideae</taxon>
        <taxon>Solaneae</taxon>
        <taxon>Solanum</taxon>
    </lineage>
</organism>
<comment type="caution">
    <text evidence="1">The sequence shown here is derived from an EMBL/GenBank/DDBJ whole genome shotgun (WGS) entry which is preliminary data.</text>
</comment>
<dbReference type="EMBL" id="JACXVP010000012">
    <property type="protein sequence ID" value="KAG5573187.1"/>
    <property type="molecule type" value="Genomic_DNA"/>
</dbReference>
<dbReference type="AlphaFoldDB" id="A0A9J5WBU8"/>
<keyword evidence="2" id="KW-1185">Reference proteome</keyword>
<evidence type="ECO:0000313" key="1">
    <source>
        <dbReference type="EMBL" id="KAG5573187.1"/>
    </source>
</evidence>
<dbReference type="OrthoDB" id="1397804at2759"/>
<reference evidence="1 2" key="1">
    <citation type="submission" date="2020-09" db="EMBL/GenBank/DDBJ databases">
        <title>De no assembly of potato wild relative species, Solanum commersonii.</title>
        <authorList>
            <person name="Cho K."/>
        </authorList>
    </citation>
    <scope>NUCLEOTIDE SEQUENCE [LARGE SCALE GENOMIC DNA]</scope>
    <source>
        <strain evidence="1">LZ3.2</strain>
        <tissue evidence="1">Leaf</tissue>
    </source>
</reference>
<sequence length="71" mass="7826">MFQGLGCSPIKAVHELSSECREIVWSISDVGVRALRKPFPSPRGPGRMHLWCTSYHAHGKRCVAKCGADNC</sequence>
<evidence type="ECO:0000313" key="2">
    <source>
        <dbReference type="Proteomes" id="UP000824120"/>
    </source>
</evidence>
<dbReference type="Proteomes" id="UP000824120">
    <property type="component" value="Chromosome 12"/>
</dbReference>
<protein>
    <submittedName>
        <fullName evidence="1">Uncharacterized protein</fullName>
    </submittedName>
</protein>